<proteinExistence type="predicted"/>
<dbReference type="SUPFAM" id="SSF53474">
    <property type="entry name" value="alpha/beta-Hydrolases"/>
    <property type="match status" value="1"/>
</dbReference>
<dbReference type="EMBL" id="CP027433">
    <property type="protein sequence ID" value="AVM00547.1"/>
    <property type="molecule type" value="Genomic_DNA"/>
</dbReference>
<dbReference type="InterPro" id="IPR029058">
    <property type="entry name" value="AB_hydrolase_fold"/>
</dbReference>
<keyword evidence="4" id="KW-1185">Reference proteome</keyword>
<evidence type="ECO:0000313" key="3">
    <source>
        <dbReference type="EMBL" id="AVM00547.1"/>
    </source>
</evidence>
<dbReference type="AlphaFoldDB" id="A0A2S0KFT1"/>
<dbReference type="InterPro" id="IPR013094">
    <property type="entry name" value="AB_hydrolase_3"/>
</dbReference>
<dbReference type="KEGG" id="git:C6V83_09960"/>
<dbReference type="GO" id="GO:0016787">
    <property type="term" value="F:hydrolase activity"/>
    <property type="evidence" value="ECO:0007669"/>
    <property type="project" value="UniProtKB-KW"/>
</dbReference>
<protein>
    <submittedName>
        <fullName evidence="3">Alpha/beta hydrolase</fullName>
    </submittedName>
</protein>
<accession>A0A2S0KFT1</accession>
<keyword evidence="1 3" id="KW-0378">Hydrolase</keyword>
<dbReference type="Gene3D" id="3.40.50.1820">
    <property type="entry name" value="alpha/beta hydrolase"/>
    <property type="match status" value="1"/>
</dbReference>
<dbReference type="RefSeq" id="WP_105942275.1">
    <property type="nucleotide sequence ID" value="NZ_CP027433.1"/>
</dbReference>
<dbReference type="InterPro" id="IPR050300">
    <property type="entry name" value="GDXG_lipolytic_enzyme"/>
</dbReference>
<dbReference type="PANTHER" id="PTHR48081">
    <property type="entry name" value="AB HYDROLASE SUPERFAMILY PROTEIN C4A8.06C"/>
    <property type="match status" value="1"/>
</dbReference>
<name>A0A2S0KFT1_9ACTN</name>
<dbReference type="PANTHER" id="PTHR48081:SF8">
    <property type="entry name" value="ALPHA_BETA HYDROLASE FOLD-3 DOMAIN-CONTAINING PROTEIN-RELATED"/>
    <property type="match status" value="1"/>
</dbReference>
<dbReference type="OrthoDB" id="128186at2"/>
<dbReference type="Proteomes" id="UP000239814">
    <property type="component" value="Chromosome"/>
</dbReference>
<dbReference type="Pfam" id="PF07859">
    <property type="entry name" value="Abhydrolase_3"/>
    <property type="match status" value="1"/>
</dbReference>
<reference evidence="3 4" key="1">
    <citation type="submission" date="2018-03" db="EMBL/GenBank/DDBJ databases">
        <title>Characteristics and genome of n-alkane degrading marine bacteria Gordonia iterans isolated from crude oil contaminated in Tae-an, South Korea.</title>
        <authorList>
            <person name="Lee S.-S."/>
            <person name="Kim H."/>
        </authorList>
    </citation>
    <scope>NUCLEOTIDE SEQUENCE [LARGE SCALE GENOMIC DNA]</scope>
    <source>
        <strain evidence="3 4">Co17</strain>
    </source>
</reference>
<feature type="domain" description="Alpha/beta hydrolase fold-3" evidence="2">
    <location>
        <begin position="136"/>
        <end position="335"/>
    </location>
</feature>
<organism evidence="3 4">
    <name type="scientific">Gordonia iterans</name>
    <dbReference type="NCBI Taxonomy" id="1004901"/>
    <lineage>
        <taxon>Bacteria</taxon>
        <taxon>Bacillati</taxon>
        <taxon>Actinomycetota</taxon>
        <taxon>Actinomycetes</taxon>
        <taxon>Mycobacteriales</taxon>
        <taxon>Gordoniaceae</taxon>
        <taxon>Gordonia</taxon>
    </lineage>
</organism>
<evidence type="ECO:0000259" key="2">
    <source>
        <dbReference type="Pfam" id="PF07859"/>
    </source>
</evidence>
<gene>
    <name evidence="3" type="ORF">C6V83_09960</name>
</gene>
<evidence type="ECO:0000256" key="1">
    <source>
        <dbReference type="ARBA" id="ARBA00022801"/>
    </source>
</evidence>
<evidence type="ECO:0000313" key="4">
    <source>
        <dbReference type="Proteomes" id="UP000239814"/>
    </source>
</evidence>
<sequence length="363" mass="39049">MVMADREGVRSATGPIAALTVAGFVGTMANGLARVPFARPWEGPAGLLDNVGQSITRQAVRSFLGYTLSLPIEEYRAMEKVLDRICSAVLPPVVGGIGQVEIERDMIGGVEGIWCRAKAEAQVGEDGERLPVRGTILYLHGGGYVATTPMMYTMFAAALVRISGCQIFIPDYRMAPEFPYPAGMHDAAAVYRALLVDGVPADHLIVAGDSGGGGLATSLITYLREEHLPRPAAMALFSPEVDLDLSQDSVTENAPKDVLPWSIPVAPYLQGVQPGDDRVSAVYTHPDPAWFPPTFICWGSDEMFRDSCRELAERIREAGVPVKAMEEEGMFHVFPLLLPASEASKRVFEALGGLAAKYVTPAD</sequence>